<evidence type="ECO:0000256" key="1">
    <source>
        <dbReference type="ARBA" id="ARBA00007074"/>
    </source>
</evidence>
<dbReference type="InterPro" id="IPR038765">
    <property type="entry name" value="Papain-like_cys_pep_sf"/>
</dbReference>
<protein>
    <recommendedName>
        <fullName evidence="6">NlpC/P60 domain-containing protein</fullName>
    </recommendedName>
</protein>
<keyword evidence="8" id="KW-1185">Reference proteome</keyword>
<evidence type="ECO:0000259" key="6">
    <source>
        <dbReference type="PROSITE" id="PS51935"/>
    </source>
</evidence>
<dbReference type="PANTHER" id="PTHR47053">
    <property type="entry name" value="MUREIN DD-ENDOPEPTIDASE MEPH-RELATED"/>
    <property type="match status" value="1"/>
</dbReference>
<organism evidence="7 8">
    <name type="scientific">Luteipulveratus mongoliensis</name>
    <dbReference type="NCBI Taxonomy" id="571913"/>
    <lineage>
        <taxon>Bacteria</taxon>
        <taxon>Bacillati</taxon>
        <taxon>Actinomycetota</taxon>
        <taxon>Actinomycetes</taxon>
        <taxon>Micrococcales</taxon>
        <taxon>Dermacoccaceae</taxon>
        <taxon>Luteipulveratus</taxon>
    </lineage>
</organism>
<feature type="compositionally biased region" description="Polar residues" evidence="5">
    <location>
        <begin position="1"/>
        <end position="15"/>
    </location>
</feature>
<dbReference type="Proteomes" id="UP000066480">
    <property type="component" value="Chromosome"/>
</dbReference>
<feature type="region of interest" description="Disordered" evidence="5">
    <location>
        <begin position="1"/>
        <end position="55"/>
    </location>
</feature>
<keyword evidence="4" id="KW-0788">Thiol protease</keyword>
<dbReference type="InterPro" id="IPR051202">
    <property type="entry name" value="Peptidase_C40"/>
</dbReference>
<dbReference type="Pfam" id="PF00877">
    <property type="entry name" value="NLPC_P60"/>
    <property type="match status" value="1"/>
</dbReference>
<sequence>MQESISSPQVSTVATPVTVLWRTPAAPRPVDDAMTADRPDHEQWLKDMDSADQRDDTRWGLDGRIDSQVVEGEPVIVLATQDGWSQVACPWQPSKGDQRGYPGWIRTAHLTPVEPPSIDRVEPKAEPVSPSDVVESARRYVGLPYLWGGVSPTALDCSGLVHISCRAHGVVVPRDGDDQASACDPVQHGDERLGDLYFFAHPGKPIHHVGFVTARGQMLHAPGTGNGVVDEPMQTDRLETLVSIGRIRGLS</sequence>
<name>A0A0K1JJB9_9MICO</name>
<proteinExistence type="inferred from homology"/>
<evidence type="ECO:0000256" key="3">
    <source>
        <dbReference type="ARBA" id="ARBA00022801"/>
    </source>
</evidence>
<accession>A0A0K1JJB9</accession>
<dbReference type="EMBL" id="CP011112">
    <property type="protein sequence ID" value="AKU16796.1"/>
    <property type="molecule type" value="Genomic_DNA"/>
</dbReference>
<evidence type="ECO:0000313" key="7">
    <source>
        <dbReference type="EMBL" id="AKU16796.1"/>
    </source>
</evidence>
<dbReference type="RefSeq" id="WP_052592517.1">
    <property type="nucleotide sequence ID" value="NZ_CP011112.1"/>
</dbReference>
<feature type="domain" description="NlpC/P60" evidence="6">
    <location>
        <begin position="127"/>
        <end position="248"/>
    </location>
</feature>
<keyword evidence="2" id="KW-0645">Protease</keyword>
<dbReference type="STRING" id="571913.VV02_14500"/>
<evidence type="ECO:0000313" key="8">
    <source>
        <dbReference type="Proteomes" id="UP000066480"/>
    </source>
</evidence>
<keyword evidence="3" id="KW-0378">Hydrolase</keyword>
<comment type="similarity">
    <text evidence="1">Belongs to the peptidase C40 family.</text>
</comment>
<dbReference type="PROSITE" id="PS51935">
    <property type="entry name" value="NLPC_P60"/>
    <property type="match status" value="1"/>
</dbReference>
<dbReference type="GO" id="GO:0006508">
    <property type="term" value="P:proteolysis"/>
    <property type="evidence" value="ECO:0007669"/>
    <property type="project" value="UniProtKB-KW"/>
</dbReference>
<reference evidence="7 8" key="1">
    <citation type="submission" date="2015-03" db="EMBL/GenBank/DDBJ databases">
        <title>Luteipulveratus halotolerans sp. nov., a novel actinobacterium (Dermacoccaceae) from Sarawak, Malaysia.</title>
        <authorList>
            <person name="Juboi H."/>
            <person name="Basik A."/>
            <person name="Shamsul S.S."/>
            <person name="Arnold P."/>
            <person name="Schmitt E.K."/>
            <person name="Sanglier J.-J."/>
            <person name="Yeo T."/>
        </authorList>
    </citation>
    <scope>NUCLEOTIDE SEQUENCE [LARGE SCALE GENOMIC DNA]</scope>
    <source>
        <strain evidence="7 8">MN07-A0370</strain>
    </source>
</reference>
<feature type="compositionally biased region" description="Basic and acidic residues" evidence="5">
    <location>
        <begin position="29"/>
        <end position="55"/>
    </location>
</feature>
<dbReference type="KEGG" id="lmoi:VV02_14500"/>
<evidence type="ECO:0000256" key="5">
    <source>
        <dbReference type="SAM" id="MobiDB-lite"/>
    </source>
</evidence>
<dbReference type="InterPro" id="IPR000064">
    <property type="entry name" value="NLP_P60_dom"/>
</dbReference>
<dbReference type="AlphaFoldDB" id="A0A0K1JJB9"/>
<dbReference type="Gene3D" id="3.90.1720.10">
    <property type="entry name" value="endopeptidase domain like (from Nostoc punctiforme)"/>
    <property type="match status" value="1"/>
</dbReference>
<dbReference type="SUPFAM" id="SSF54001">
    <property type="entry name" value="Cysteine proteinases"/>
    <property type="match status" value="1"/>
</dbReference>
<dbReference type="PANTHER" id="PTHR47053:SF3">
    <property type="entry name" value="GAMMA-D-GLUTAMYL-L-LYSINE DIPEPTIDYL-PEPTIDASE"/>
    <property type="match status" value="1"/>
</dbReference>
<evidence type="ECO:0000256" key="4">
    <source>
        <dbReference type="ARBA" id="ARBA00022807"/>
    </source>
</evidence>
<dbReference type="Gene3D" id="2.30.30.40">
    <property type="entry name" value="SH3 Domains"/>
    <property type="match status" value="1"/>
</dbReference>
<gene>
    <name evidence="7" type="ORF">VV02_14500</name>
</gene>
<evidence type="ECO:0000256" key="2">
    <source>
        <dbReference type="ARBA" id="ARBA00022670"/>
    </source>
</evidence>
<dbReference type="GO" id="GO:0008234">
    <property type="term" value="F:cysteine-type peptidase activity"/>
    <property type="evidence" value="ECO:0007669"/>
    <property type="project" value="UniProtKB-KW"/>
</dbReference>